<proteinExistence type="predicted"/>
<dbReference type="InterPro" id="IPR051118">
    <property type="entry name" value="LST-2"/>
</dbReference>
<name>A0A226N164_CALSU</name>
<evidence type="ECO:0000313" key="1">
    <source>
        <dbReference type="EMBL" id="OXB61335.1"/>
    </source>
</evidence>
<dbReference type="AlphaFoldDB" id="A0A226N164"/>
<keyword evidence="2" id="KW-1185">Reference proteome</keyword>
<sequence>MRASLFILLWRNEVMGGDSGVAPFAALPCASPIIACALCPQRSDPRLLSQFFFADERVTRVVAEINGLDAELDPQQYLALLNQLHLSQAQLLAVIERIMEECIPTQRHSRDYLIKFPEELLVDNLGNHMLFAAECLLAGSFLEVEEAEGAQLRPRARSLLCSLELVRALLREQSLSQPSTYPEPVRAALIRFDHLFAEFELSYVSSLVAVKSPDEIYRQQEIIVLFCETVERALRLGYLTQEMIDDYEPLLMFTIPRLAIISGLLIYPEGPLSLERSPEQMSRVFSPFYNLLTKISPQQPPGPWLEATVDAHCSELRSHYSSTRDMLHTLFVCISGVADQLQTNFASDLRTILKTVFKIVASPAETSEETGSSST</sequence>
<organism evidence="1 2">
    <name type="scientific">Callipepla squamata</name>
    <name type="common">Scaled quail</name>
    <dbReference type="NCBI Taxonomy" id="9009"/>
    <lineage>
        <taxon>Eukaryota</taxon>
        <taxon>Metazoa</taxon>
        <taxon>Chordata</taxon>
        <taxon>Craniata</taxon>
        <taxon>Vertebrata</taxon>
        <taxon>Euteleostomi</taxon>
        <taxon>Archelosauria</taxon>
        <taxon>Archosauria</taxon>
        <taxon>Dinosauria</taxon>
        <taxon>Saurischia</taxon>
        <taxon>Theropoda</taxon>
        <taxon>Coelurosauria</taxon>
        <taxon>Aves</taxon>
        <taxon>Neognathae</taxon>
        <taxon>Galloanserae</taxon>
        <taxon>Galliformes</taxon>
        <taxon>Odontophoridae</taxon>
        <taxon>Callipepla</taxon>
    </lineage>
</organism>
<dbReference type="PANTHER" id="PTHR46465:SF4">
    <property type="entry name" value="FYVE-TYPE DOMAIN-CONTAINING PROTEIN"/>
    <property type="match status" value="1"/>
</dbReference>
<protein>
    <recommendedName>
        <fullName evidence="3">Lateral signaling target protein 2 homolog</fullName>
    </recommendedName>
</protein>
<dbReference type="EMBL" id="MCFN01000278">
    <property type="protein sequence ID" value="OXB61335.1"/>
    <property type="molecule type" value="Genomic_DNA"/>
</dbReference>
<evidence type="ECO:0008006" key="3">
    <source>
        <dbReference type="Google" id="ProtNLM"/>
    </source>
</evidence>
<gene>
    <name evidence="1" type="ORF">ASZ78_003757</name>
</gene>
<reference evidence="1 2" key="1">
    <citation type="submission" date="2016-07" db="EMBL/GenBank/DDBJ databases">
        <title>Disparate Historic Effective Population Sizes Predicted by Modern Levels of Genome Diversity for the Scaled Quail (Callipepla squamata) and the Northern Bobwhite (Colinus virginianus): Inferences from First and Second Generation Draft Genome Assemblies for Sympatric New World Quail.</title>
        <authorList>
            <person name="Oldeschulte D.L."/>
            <person name="Halley Y.A."/>
            <person name="Bhattarai E.K."/>
            <person name="Brashear W.A."/>
            <person name="Hill J."/>
            <person name="Metz R.P."/>
            <person name="Johnson C.D."/>
            <person name="Rollins D."/>
            <person name="Peterson M.J."/>
            <person name="Bickhart D.M."/>
            <person name="Decker J.E."/>
            <person name="Seabury C.M."/>
        </authorList>
    </citation>
    <scope>NUCLEOTIDE SEQUENCE [LARGE SCALE GENOMIC DNA]</scope>
    <source>
        <strain evidence="1 2">Texas</strain>
        <tissue evidence="1">Leg muscle</tissue>
    </source>
</reference>
<evidence type="ECO:0000313" key="2">
    <source>
        <dbReference type="Proteomes" id="UP000198323"/>
    </source>
</evidence>
<accession>A0A226N164</accession>
<dbReference type="Proteomes" id="UP000198323">
    <property type="component" value="Unassembled WGS sequence"/>
</dbReference>
<dbReference type="STRING" id="9009.A0A226N164"/>
<dbReference type="PANTHER" id="PTHR46465">
    <property type="entry name" value="LATERAL SIGNALING TARGET PROTEIN 2 HOMOLOG"/>
    <property type="match status" value="1"/>
</dbReference>
<dbReference type="GO" id="GO:0031901">
    <property type="term" value="C:early endosome membrane"/>
    <property type="evidence" value="ECO:0007669"/>
    <property type="project" value="TreeGrafter"/>
</dbReference>
<dbReference type="OrthoDB" id="20035at2759"/>
<comment type="caution">
    <text evidence="1">The sequence shown here is derived from an EMBL/GenBank/DDBJ whole genome shotgun (WGS) entry which is preliminary data.</text>
</comment>